<dbReference type="InterPro" id="IPR011006">
    <property type="entry name" value="CheY-like_superfamily"/>
</dbReference>
<dbReference type="InterPro" id="IPR000014">
    <property type="entry name" value="PAS"/>
</dbReference>
<dbReference type="EC" id="2.7.13.3" evidence="2"/>
<feature type="domain" description="PAC" evidence="11">
    <location>
        <begin position="468"/>
        <end position="518"/>
    </location>
</feature>
<dbReference type="SMART" id="SM00086">
    <property type="entry name" value="PAC"/>
    <property type="match status" value="2"/>
</dbReference>
<evidence type="ECO:0000256" key="4">
    <source>
        <dbReference type="ARBA" id="ARBA00022679"/>
    </source>
</evidence>
<reference evidence="12" key="1">
    <citation type="submission" date="2022-01" db="EMBL/GenBank/DDBJ databases">
        <title>Complete genome of Methanomicrobium antiquum DSM 21220.</title>
        <authorList>
            <person name="Chen S.-C."/>
            <person name="You Y.-T."/>
            <person name="Zhou Y.-Z."/>
            <person name="Lai M.-C."/>
        </authorList>
    </citation>
    <scope>NUCLEOTIDE SEQUENCE</scope>
    <source>
        <strain evidence="12">DSM 21220</strain>
    </source>
</reference>
<dbReference type="GO" id="GO:0004673">
    <property type="term" value="F:protein histidine kinase activity"/>
    <property type="evidence" value="ECO:0007669"/>
    <property type="project" value="UniProtKB-EC"/>
</dbReference>
<evidence type="ECO:0000256" key="5">
    <source>
        <dbReference type="ARBA" id="ARBA00022777"/>
    </source>
</evidence>
<feature type="domain" description="PAC" evidence="11">
    <location>
        <begin position="721"/>
        <end position="773"/>
    </location>
</feature>
<dbReference type="Pfam" id="PF00072">
    <property type="entry name" value="Response_reg"/>
    <property type="match status" value="1"/>
</dbReference>
<evidence type="ECO:0000256" key="3">
    <source>
        <dbReference type="ARBA" id="ARBA00022553"/>
    </source>
</evidence>
<feature type="modified residue" description="4-aspartylphosphate" evidence="6">
    <location>
        <position position="62"/>
    </location>
</feature>
<dbReference type="InterPro" id="IPR000700">
    <property type="entry name" value="PAS-assoc_C"/>
</dbReference>
<dbReference type="Pfam" id="PF10114">
    <property type="entry name" value="PocR"/>
    <property type="match status" value="1"/>
</dbReference>
<evidence type="ECO:0000259" key="11">
    <source>
        <dbReference type="PROSITE" id="PS50113"/>
    </source>
</evidence>
<gene>
    <name evidence="12" type="ORF">L1994_01390</name>
</gene>
<dbReference type="Pfam" id="PF08448">
    <property type="entry name" value="PAS_4"/>
    <property type="match status" value="1"/>
</dbReference>
<organism evidence="12 13">
    <name type="scientific">Methanomicrobium antiquum</name>
    <dbReference type="NCBI Taxonomy" id="487686"/>
    <lineage>
        <taxon>Archaea</taxon>
        <taxon>Methanobacteriati</taxon>
        <taxon>Methanobacteriota</taxon>
        <taxon>Stenosarchaea group</taxon>
        <taxon>Methanomicrobia</taxon>
        <taxon>Methanomicrobiales</taxon>
        <taxon>Methanomicrobiaceae</taxon>
        <taxon>Methanomicrobium</taxon>
    </lineage>
</organism>
<feature type="domain" description="Response regulatory" evidence="9">
    <location>
        <begin position="12"/>
        <end position="127"/>
    </location>
</feature>
<evidence type="ECO:0000259" key="10">
    <source>
        <dbReference type="PROSITE" id="PS50112"/>
    </source>
</evidence>
<dbReference type="EMBL" id="CP091092">
    <property type="protein sequence ID" value="WFN37078.1"/>
    <property type="molecule type" value="Genomic_DNA"/>
</dbReference>
<dbReference type="CDD" id="cd00156">
    <property type="entry name" value="REC"/>
    <property type="match status" value="1"/>
</dbReference>
<dbReference type="PANTHER" id="PTHR43304">
    <property type="entry name" value="PHYTOCHROME-LIKE PROTEIN CPH1"/>
    <property type="match status" value="1"/>
</dbReference>
<proteinExistence type="predicted"/>
<dbReference type="InterPro" id="IPR001789">
    <property type="entry name" value="Sig_transdc_resp-reg_receiver"/>
</dbReference>
<dbReference type="PROSITE" id="PS50110">
    <property type="entry name" value="RESPONSE_REGULATORY"/>
    <property type="match status" value="1"/>
</dbReference>
<keyword evidence="13" id="KW-1185">Reference proteome</keyword>
<dbReference type="InterPro" id="IPR052162">
    <property type="entry name" value="Sensor_kinase/Photoreceptor"/>
</dbReference>
<dbReference type="RefSeq" id="WP_278099916.1">
    <property type="nucleotide sequence ID" value="NZ_CP091092.1"/>
</dbReference>
<dbReference type="AlphaFoldDB" id="A0AAF0JU11"/>
<sequence>MPFEEWDLPEISLLYVDDEPALLDIGKMFLERTGNFSVTTAESVKEALKILSTQSFDAIVSDYQMPELSGIDFLKYLRDTNNSTPFLIFTGKSREEVVIEALNEGADFYVQKGGDPKSQFAELAHKIKKSISGKKAEDILKQRLFSLTRPEQELQFSFENLFDPDEIQKIQDEFSELTGVASLITLPDGTPVTKPSRFTRLCKDIIRKTKTGCQNCHKSDAAIGKPNPDGPTVQICLSGGLWDAGVSIIINGQHIANWLAGQIRNEAQSEDKMREYARKIGADEEEFMKAYYEVPSMSYEEFLSVGKILHTVANLISKTAYQNFMQARTIAEKEKTEQELYRKTEELHAAYEELTVSEEELQNSLNEMISKEKELQKSKQELSDIIEFLPDATFVIDREGKVIAWNRATEIMTGVNKKDIIGKGNYETGLVFFNERVPILIDLVINYDEKAVSKYSKIRWEDDKLVAEIFKPEYNTGMGTYFWFTASPLYDSDKKLIGSIECIRDITDRKRAEIILKESENLYRTIFETTGAATIIIEDDTTISMANSGFEELSGFSKEEIENKMSWTDFVLKDDLDLMLNYHKKRRNPDNEGKQVTGTYEFRFIDRDGRIHYCLNNVKLIPKSRRSVASFIDITDRKQSEETLLESEKRYRNLIENLHDIVYTLTKEGEFTFVSPAASSLLGFPQGYSKGKSFLDYIHPDDVSKSLEFLEKVLKSGERLEGIEYRIKDAEGSWHWHTSGIVPIKNESGEVLGFEGIARDITDRKIAEESLCLANRKLQILSGITRHDILNLITIVRGALEITKDYAKDPVQIDYLDKIDTAVQKIQRQIEFTREYENLGVERAVWLNIRKLIDKSADDRIKLYNNCENILIKADPMLEKVFANLMDNTIRHGVSATEVHTTCIISDSELKIIWEDNGEGVAESEKEKIFDRGVGKNTGFGLFLTREILSTTGITIKETGKEGQGARFEIIVPNGAWRFSARQ</sequence>
<dbReference type="Gene3D" id="3.40.50.2300">
    <property type="match status" value="1"/>
</dbReference>
<comment type="catalytic activity">
    <reaction evidence="1">
        <text>ATP + protein L-histidine = ADP + protein N-phospho-L-histidine.</text>
        <dbReference type="EC" id="2.7.13.3"/>
    </reaction>
</comment>
<dbReference type="SUPFAM" id="SSF55785">
    <property type="entry name" value="PYP-like sensor domain (PAS domain)"/>
    <property type="match status" value="3"/>
</dbReference>
<dbReference type="PANTHER" id="PTHR43304:SF1">
    <property type="entry name" value="PAC DOMAIN-CONTAINING PROTEIN"/>
    <property type="match status" value="1"/>
</dbReference>
<feature type="domain" description="PAS" evidence="10">
    <location>
        <begin position="519"/>
        <end position="575"/>
    </location>
</feature>
<evidence type="ECO:0000259" key="9">
    <source>
        <dbReference type="PROSITE" id="PS50110"/>
    </source>
</evidence>
<evidence type="ECO:0000256" key="6">
    <source>
        <dbReference type="PROSITE-ProRule" id="PRU00169"/>
    </source>
</evidence>
<dbReference type="SMART" id="SM00091">
    <property type="entry name" value="PAS"/>
    <property type="match status" value="3"/>
</dbReference>
<dbReference type="SMART" id="SM00387">
    <property type="entry name" value="HATPase_c"/>
    <property type="match status" value="1"/>
</dbReference>
<evidence type="ECO:0000256" key="7">
    <source>
        <dbReference type="SAM" id="Coils"/>
    </source>
</evidence>
<dbReference type="InterPro" id="IPR005467">
    <property type="entry name" value="His_kinase_dom"/>
</dbReference>
<dbReference type="GeneID" id="79949008"/>
<dbReference type="InterPro" id="IPR013656">
    <property type="entry name" value="PAS_4"/>
</dbReference>
<dbReference type="SMART" id="SM00448">
    <property type="entry name" value="REC"/>
    <property type="match status" value="1"/>
</dbReference>
<accession>A0AAF0JU11</accession>
<dbReference type="KEGG" id="manq:L1994_01390"/>
<keyword evidence="5" id="KW-0418">Kinase</keyword>
<keyword evidence="3 6" id="KW-0597">Phosphoprotein</keyword>
<dbReference type="CDD" id="cd00130">
    <property type="entry name" value="PAS"/>
    <property type="match status" value="3"/>
</dbReference>
<evidence type="ECO:0000259" key="8">
    <source>
        <dbReference type="PROSITE" id="PS50109"/>
    </source>
</evidence>
<dbReference type="InterPro" id="IPR036890">
    <property type="entry name" value="HATPase_C_sf"/>
</dbReference>
<evidence type="ECO:0000256" key="1">
    <source>
        <dbReference type="ARBA" id="ARBA00000085"/>
    </source>
</evidence>
<dbReference type="SUPFAM" id="SSF55874">
    <property type="entry name" value="ATPase domain of HSP90 chaperone/DNA topoisomerase II/histidine kinase"/>
    <property type="match status" value="1"/>
</dbReference>
<dbReference type="InterPro" id="IPR003594">
    <property type="entry name" value="HATPase_dom"/>
</dbReference>
<dbReference type="PROSITE" id="PS50113">
    <property type="entry name" value="PAC"/>
    <property type="match status" value="2"/>
</dbReference>
<dbReference type="InterPro" id="IPR035965">
    <property type="entry name" value="PAS-like_dom_sf"/>
</dbReference>
<dbReference type="InterPro" id="IPR013655">
    <property type="entry name" value="PAS_fold_3"/>
</dbReference>
<dbReference type="InterPro" id="IPR018771">
    <property type="entry name" value="PocR_dom"/>
</dbReference>
<feature type="domain" description="PAS" evidence="10">
    <location>
        <begin position="378"/>
        <end position="423"/>
    </location>
</feature>
<feature type="domain" description="PAS" evidence="10">
    <location>
        <begin position="647"/>
        <end position="717"/>
    </location>
</feature>
<dbReference type="Pfam" id="PF02518">
    <property type="entry name" value="HATPase_c"/>
    <property type="match status" value="1"/>
</dbReference>
<dbReference type="SUPFAM" id="SSF52172">
    <property type="entry name" value="CheY-like"/>
    <property type="match status" value="1"/>
</dbReference>
<keyword evidence="7" id="KW-0175">Coiled coil</keyword>
<keyword evidence="4" id="KW-0808">Transferase</keyword>
<dbReference type="PROSITE" id="PS50112">
    <property type="entry name" value="PAS"/>
    <property type="match status" value="3"/>
</dbReference>
<dbReference type="Pfam" id="PF08447">
    <property type="entry name" value="PAS_3"/>
    <property type="match status" value="2"/>
</dbReference>
<dbReference type="PROSITE" id="PS50109">
    <property type="entry name" value="HIS_KIN"/>
    <property type="match status" value="1"/>
</dbReference>
<dbReference type="InterPro" id="IPR001610">
    <property type="entry name" value="PAC"/>
</dbReference>
<dbReference type="Gene3D" id="3.30.565.10">
    <property type="entry name" value="Histidine kinase-like ATPase, C-terminal domain"/>
    <property type="match status" value="1"/>
</dbReference>
<dbReference type="GO" id="GO:0000160">
    <property type="term" value="P:phosphorelay signal transduction system"/>
    <property type="evidence" value="ECO:0007669"/>
    <property type="project" value="InterPro"/>
</dbReference>
<evidence type="ECO:0000313" key="13">
    <source>
        <dbReference type="Proteomes" id="UP001218895"/>
    </source>
</evidence>
<feature type="coiled-coil region" evidence="7">
    <location>
        <begin position="333"/>
        <end position="381"/>
    </location>
</feature>
<evidence type="ECO:0000313" key="12">
    <source>
        <dbReference type="EMBL" id="WFN37078.1"/>
    </source>
</evidence>
<name>A0AAF0JU11_9EURY</name>
<feature type="domain" description="Histidine kinase" evidence="8">
    <location>
        <begin position="784"/>
        <end position="976"/>
    </location>
</feature>
<dbReference type="Gene3D" id="3.30.450.20">
    <property type="entry name" value="PAS domain"/>
    <property type="match status" value="3"/>
</dbReference>
<evidence type="ECO:0000256" key="2">
    <source>
        <dbReference type="ARBA" id="ARBA00012438"/>
    </source>
</evidence>
<dbReference type="Proteomes" id="UP001218895">
    <property type="component" value="Chromosome"/>
</dbReference>
<protein>
    <recommendedName>
        <fullName evidence="2">histidine kinase</fullName>
        <ecNumber evidence="2">2.7.13.3</ecNumber>
    </recommendedName>
</protein>
<dbReference type="NCBIfam" id="TIGR00229">
    <property type="entry name" value="sensory_box"/>
    <property type="match status" value="3"/>
</dbReference>